<reference evidence="2" key="1">
    <citation type="journal article" date="2020" name="G3 (Bethesda)">
        <title>High-Quality Assemblies for Three Invasive Social Wasps from the &lt;i&gt;Vespula&lt;/i&gt; Genus.</title>
        <authorList>
            <person name="Harrop T.W.R."/>
            <person name="Guhlin J."/>
            <person name="McLaughlin G.M."/>
            <person name="Permina E."/>
            <person name="Stockwell P."/>
            <person name="Gilligan J."/>
            <person name="Le Lec M.F."/>
            <person name="Gruber M.A.M."/>
            <person name="Quinn O."/>
            <person name="Lovegrove M."/>
            <person name="Duncan E.J."/>
            <person name="Remnant E.J."/>
            <person name="Van Eeckhoven J."/>
            <person name="Graham B."/>
            <person name="Knapp R.A."/>
            <person name="Langford K.W."/>
            <person name="Kronenberg Z."/>
            <person name="Press M.O."/>
            <person name="Eacker S.M."/>
            <person name="Wilson-Rankin E.E."/>
            <person name="Purcell J."/>
            <person name="Lester P.J."/>
            <person name="Dearden P.K."/>
        </authorList>
    </citation>
    <scope>NUCLEOTIDE SEQUENCE</scope>
    <source>
        <strain evidence="2">Linc-1</strain>
    </source>
</reference>
<name>A0A834N055_VESGE</name>
<dbReference type="EMBL" id="JACSDZ010000012">
    <property type="protein sequence ID" value="KAF7390094.1"/>
    <property type="molecule type" value="Genomic_DNA"/>
</dbReference>
<gene>
    <name evidence="2" type="ORF">HZH68_011951</name>
</gene>
<sequence length="72" mass="8629">MLPRLRRPRDIVMIVITGPTPRRPTCFASTYERERKEVKDEDEEEEKKKTKTKKKKKEEEEEEEEVAATSYT</sequence>
<accession>A0A834N055</accession>
<feature type="region of interest" description="Disordered" evidence="1">
    <location>
        <begin position="18"/>
        <end position="72"/>
    </location>
</feature>
<proteinExistence type="predicted"/>
<keyword evidence="3" id="KW-1185">Reference proteome</keyword>
<protein>
    <submittedName>
        <fullName evidence="2">Uncharacterized protein</fullName>
    </submittedName>
</protein>
<organism evidence="2 3">
    <name type="scientific">Vespula germanica</name>
    <name type="common">German yellow jacket</name>
    <name type="synonym">Paravespula germanica</name>
    <dbReference type="NCBI Taxonomy" id="30212"/>
    <lineage>
        <taxon>Eukaryota</taxon>
        <taxon>Metazoa</taxon>
        <taxon>Ecdysozoa</taxon>
        <taxon>Arthropoda</taxon>
        <taxon>Hexapoda</taxon>
        <taxon>Insecta</taxon>
        <taxon>Pterygota</taxon>
        <taxon>Neoptera</taxon>
        <taxon>Endopterygota</taxon>
        <taxon>Hymenoptera</taxon>
        <taxon>Apocrita</taxon>
        <taxon>Aculeata</taxon>
        <taxon>Vespoidea</taxon>
        <taxon>Vespidae</taxon>
        <taxon>Vespinae</taxon>
        <taxon>Vespula</taxon>
    </lineage>
</organism>
<evidence type="ECO:0000256" key="1">
    <source>
        <dbReference type="SAM" id="MobiDB-lite"/>
    </source>
</evidence>
<evidence type="ECO:0000313" key="2">
    <source>
        <dbReference type="EMBL" id="KAF7390094.1"/>
    </source>
</evidence>
<dbReference type="AlphaFoldDB" id="A0A834N055"/>
<dbReference type="Proteomes" id="UP000617340">
    <property type="component" value="Unassembled WGS sequence"/>
</dbReference>
<comment type="caution">
    <text evidence="2">The sequence shown here is derived from an EMBL/GenBank/DDBJ whole genome shotgun (WGS) entry which is preliminary data.</text>
</comment>
<evidence type="ECO:0000313" key="3">
    <source>
        <dbReference type="Proteomes" id="UP000617340"/>
    </source>
</evidence>